<proteinExistence type="predicted"/>
<evidence type="ECO:0000256" key="4">
    <source>
        <dbReference type="ARBA" id="ARBA00022833"/>
    </source>
</evidence>
<dbReference type="GO" id="GO:0006526">
    <property type="term" value="P:L-arginine biosynthetic process"/>
    <property type="evidence" value="ECO:0007669"/>
    <property type="project" value="TreeGrafter"/>
</dbReference>
<dbReference type="GO" id="GO:0008777">
    <property type="term" value="F:acetylornithine deacetylase activity"/>
    <property type="evidence" value="ECO:0007669"/>
    <property type="project" value="TreeGrafter"/>
</dbReference>
<dbReference type="InterPro" id="IPR050072">
    <property type="entry name" value="Peptidase_M20A"/>
</dbReference>
<dbReference type="EMBL" id="DQWE01000031">
    <property type="protein sequence ID" value="HDI82297.1"/>
    <property type="molecule type" value="Genomic_DNA"/>
</dbReference>
<sequence length="396" mass="44673">MKELLKKSNGLLDYSAEVLSEIVKIPSFSGDEERVIQRIKSFLDELGIENWIDGLGNLIAKIGNGERSIAFDSHIDVVEPGDLHQWEFEPFSGEIKDGYVHGRGSVDQKGGAASMITAARILKEMDYNGKFTIYFTFTVQEEDCDGMCWLWIIEREELRPDYVVLTEPTDLKLNIGHRGRMEIELLFKGKSSHGAMPHLGINAIEKASRSVLLIQELNKNLKEDPFLGKGTITPTMIKSTSPSLCAVPDSCLVHLDRRLTHGETRESAIEELRKILPEDTEVIIPAYKKKGYRGNVYEQEKYFPTWKTDEEHPFVVAGKKAYRELFGKTPVIDKWIFSTNGVAISGRHKIPCIGFGPGDERMAHAPNEKLPVEQLARATAFYAHLPLALEKTEEER</sequence>
<dbReference type="GO" id="GO:0046872">
    <property type="term" value="F:metal ion binding"/>
    <property type="evidence" value="ECO:0007669"/>
    <property type="project" value="UniProtKB-KW"/>
</dbReference>
<evidence type="ECO:0000259" key="5">
    <source>
        <dbReference type="Pfam" id="PF07687"/>
    </source>
</evidence>
<dbReference type="InterPro" id="IPR011650">
    <property type="entry name" value="Peptidase_M20_dimer"/>
</dbReference>
<accession>A0A7C0V9W5</accession>
<keyword evidence="2" id="KW-0479">Metal-binding</keyword>
<dbReference type="Pfam" id="PF07687">
    <property type="entry name" value="M20_dimer"/>
    <property type="match status" value="1"/>
</dbReference>
<dbReference type="NCBIfam" id="NF009555">
    <property type="entry name" value="PRK13004.1"/>
    <property type="match status" value="1"/>
</dbReference>
<evidence type="ECO:0000256" key="2">
    <source>
        <dbReference type="ARBA" id="ARBA00022723"/>
    </source>
</evidence>
<gene>
    <name evidence="6" type="ORF">ENF18_00715</name>
</gene>
<name>A0A7C0V9W5_UNCW3</name>
<protein>
    <submittedName>
        <fullName evidence="6">YgeY family selenium metabolism-linked hydrolase</fullName>
    </submittedName>
</protein>
<reference evidence="6" key="1">
    <citation type="journal article" date="2020" name="mSystems">
        <title>Genome- and Community-Level Interaction Insights into Carbon Utilization and Element Cycling Functions of Hydrothermarchaeota in Hydrothermal Sediment.</title>
        <authorList>
            <person name="Zhou Z."/>
            <person name="Liu Y."/>
            <person name="Xu W."/>
            <person name="Pan J."/>
            <person name="Luo Z.H."/>
            <person name="Li M."/>
        </authorList>
    </citation>
    <scope>NUCLEOTIDE SEQUENCE [LARGE SCALE GENOMIC DNA]</scope>
    <source>
        <strain evidence="6">HyVt-102</strain>
    </source>
</reference>
<feature type="domain" description="Peptidase M20 dimerisation" evidence="5">
    <location>
        <begin position="175"/>
        <end position="278"/>
    </location>
</feature>
<dbReference type="PANTHER" id="PTHR43808:SF31">
    <property type="entry name" value="N-ACETYL-L-CITRULLINE DEACETYLASE"/>
    <property type="match status" value="1"/>
</dbReference>
<dbReference type="InterPro" id="IPR036264">
    <property type="entry name" value="Bact_exopeptidase_dim_dom"/>
</dbReference>
<dbReference type="Gene3D" id="3.30.70.360">
    <property type="match status" value="1"/>
</dbReference>
<dbReference type="Gene3D" id="3.40.630.10">
    <property type="entry name" value="Zn peptidases"/>
    <property type="match status" value="2"/>
</dbReference>
<dbReference type="SUPFAM" id="SSF55031">
    <property type="entry name" value="Bacterial exopeptidase dimerisation domain"/>
    <property type="match status" value="1"/>
</dbReference>
<dbReference type="PROSITE" id="PS00758">
    <property type="entry name" value="ARGE_DAPE_CPG2_1"/>
    <property type="match status" value="1"/>
</dbReference>
<dbReference type="InterPro" id="IPR017706">
    <property type="entry name" value="Peptidase_M20/DapE_YgeY"/>
</dbReference>
<dbReference type="PANTHER" id="PTHR43808">
    <property type="entry name" value="ACETYLORNITHINE DEACETYLASE"/>
    <property type="match status" value="1"/>
</dbReference>
<dbReference type="NCBIfam" id="TIGR03526">
    <property type="entry name" value="selenium_YgeY"/>
    <property type="match status" value="1"/>
</dbReference>
<dbReference type="SUPFAM" id="SSF53187">
    <property type="entry name" value="Zn-dependent exopeptidases"/>
    <property type="match status" value="1"/>
</dbReference>
<keyword evidence="4" id="KW-0862">Zinc</keyword>
<evidence type="ECO:0000313" key="6">
    <source>
        <dbReference type="EMBL" id="HDI82297.1"/>
    </source>
</evidence>
<dbReference type="InterPro" id="IPR001261">
    <property type="entry name" value="ArgE/DapE_CS"/>
</dbReference>
<dbReference type="Pfam" id="PF01546">
    <property type="entry name" value="Peptidase_M20"/>
    <property type="match status" value="1"/>
</dbReference>
<evidence type="ECO:0000256" key="3">
    <source>
        <dbReference type="ARBA" id="ARBA00022801"/>
    </source>
</evidence>
<keyword evidence="3 6" id="KW-0378">Hydrolase</keyword>
<dbReference type="AlphaFoldDB" id="A0A7C0V9W5"/>
<comment type="caution">
    <text evidence="6">The sequence shown here is derived from an EMBL/GenBank/DDBJ whole genome shotgun (WGS) entry which is preliminary data.</text>
</comment>
<dbReference type="Proteomes" id="UP000885847">
    <property type="component" value="Unassembled WGS sequence"/>
</dbReference>
<organism evidence="6">
    <name type="scientific">candidate division WOR-3 bacterium</name>
    <dbReference type="NCBI Taxonomy" id="2052148"/>
    <lineage>
        <taxon>Bacteria</taxon>
        <taxon>Bacteria division WOR-3</taxon>
    </lineage>
</organism>
<comment type="cofactor">
    <cofactor evidence="1">
        <name>Zn(2+)</name>
        <dbReference type="ChEBI" id="CHEBI:29105"/>
    </cofactor>
</comment>
<dbReference type="InterPro" id="IPR002933">
    <property type="entry name" value="Peptidase_M20"/>
</dbReference>
<evidence type="ECO:0000256" key="1">
    <source>
        <dbReference type="ARBA" id="ARBA00001947"/>
    </source>
</evidence>